<evidence type="ECO:0000256" key="6">
    <source>
        <dbReference type="ARBA" id="ARBA00022676"/>
    </source>
</evidence>
<protein>
    <recommendedName>
        <fullName evidence="10">peptidoglycan glycosyltransferase</fullName>
        <ecNumber evidence="10">2.4.99.28</ecNumber>
    </recommendedName>
</protein>
<dbReference type="InterPro" id="IPR036950">
    <property type="entry name" value="PBP_transglycosylase"/>
</dbReference>
<feature type="domain" description="Penicillin-binding C-terminal" evidence="14">
    <location>
        <begin position="692"/>
        <end position="778"/>
    </location>
</feature>
<dbReference type="InterPro" id="IPR001264">
    <property type="entry name" value="Glyco_trans_51"/>
</dbReference>
<evidence type="ECO:0000256" key="11">
    <source>
        <dbReference type="ARBA" id="ARBA00049902"/>
    </source>
</evidence>
<reference evidence="15" key="2">
    <citation type="submission" date="2023-04" db="EMBL/GenBank/DDBJ databases">
        <authorList>
            <person name="Beletskiy A.V."/>
            <person name="Mardanov A.V."/>
            <person name="Ravin N.V."/>
        </authorList>
    </citation>
    <scope>NUCLEOTIDE SEQUENCE</scope>
    <source>
        <strain evidence="15">GKL-01</strain>
    </source>
</reference>
<evidence type="ECO:0000256" key="2">
    <source>
        <dbReference type="ARBA" id="ARBA00007090"/>
    </source>
</evidence>
<keyword evidence="4" id="KW-0121">Carboxypeptidase</keyword>
<dbReference type="InterPro" id="IPR009647">
    <property type="entry name" value="PBP_C"/>
</dbReference>
<proteinExistence type="inferred from homology"/>
<keyword evidence="6" id="KW-0328">Glycosyltransferase</keyword>
<comment type="similarity">
    <text evidence="3">In the N-terminal section; belongs to the glycosyltransferase 51 family.</text>
</comment>
<evidence type="ECO:0000256" key="9">
    <source>
        <dbReference type="ARBA" id="ARBA00023268"/>
    </source>
</evidence>
<dbReference type="AlphaFoldDB" id="A0AA95H8B9"/>
<keyword evidence="8" id="KW-0378">Hydrolase</keyword>
<dbReference type="Pfam" id="PF00905">
    <property type="entry name" value="Transpeptidase"/>
    <property type="match status" value="1"/>
</dbReference>
<dbReference type="InterPro" id="IPR012338">
    <property type="entry name" value="Beta-lactam/transpept-like"/>
</dbReference>
<comment type="pathway">
    <text evidence="1">Cell wall biogenesis; peptidoglycan biosynthesis.</text>
</comment>
<dbReference type="Proteomes" id="UP001300672">
    <property type="component" value="Chromosome"/>
</dbReference>
<name>A0AA95H8B9_9GAMM</name>
<sequence>MLQVSWRNLSRWLALGLISGVLLWWYAYSLPERLFVAVHSAVLLDQHERLLSAHIANDGQWRFPELSQVPPKFAQAIVQFEDRRFNEHAGVDFIALGRATLDNLKARHVVSGASTLSMQVIRLSRANPPRTFAEKIVELLRAWRLESRYSKPDILTLYASHAPFGGNVVGLEAAAWRYFGRDPTQLSWAETAMLAVLPNNPALIHLNRNRPQLLAKRNRLLTRLYAVQALSKLDYELALAEPLPEAPHALPRLAPHLLDTLMQQYPTQQRFHVTLDANLQQQLVTLAQRVGEQLALEGVQNLAILVLDNHSFAVKAYIGNRPLASIASDQGHAIDMIQRPRSTGSTLKPLLFADMLEQGLITPDSLVADVPVNYTGFTPQNFNRNYNGAVSAREALARSLNIPFVNLLSVRGVEPFLMQLRQLGFQHMPRSAQHYGLSLVLGGAEANLWELTAAYANLANRAQQSFQQQRSTWLQPTLLNNASPQTQRMATLSTASAWLTLDALLAVARPGDENYWEKFSSSRKVAWKTGTSYGQRDAWAIGTTPDYTVGVWVGNADGQGRAGLTGTQSAAPILFNTFNLLPSTGKWFTRPAWQLTPVTLCQDDGYLSNGQCQTQLSDLPNPSRFTRLSPYHQRVHLDATGKWRVHSDCEAVGTMQTRDWFVLPPDQAHYYQQYHADYQPLPPWRADCVARVNNQQDAISLVYPQANTQVYLPRDLDGKLGQVVLQAVPQRPDTVLYWHLDNQFLGSTQTFHQLAAQPSAGKHQLAVVDELGNRVEQNFEVLLSPSH</sequence>
<evidence type="ECO:0000259" key="13">
    <source>
        <dbReference type="Pfam" id="PF00912"/>
    </source>
</evidence>
<dbReference type="PANTHER" id="PTHR32282">
    <property type="entry name" value="BINDING PROTEIN TRANSPEPTIDASE, PUTATIVE-RELATED"/>
    <property type="match status" value="1"/>
</dbReference>
<accession>A0AA95H8B9</accession>
<dbReference type="InterPro" id="IPR001460">
    <property type="entry name" value="PCN-bd_Tpept"/>
</dbReference>
<evidence type="ECO:0000256" key="3">
    <source>
        <dbReference type="ARBA" id="ARBA00007739"/>
    </source>
</evidence>
<dbReference type="GO" id="GO:0030288">
    <property type="term" value="C:outer membrane-bounded periplasmic space"/>
    <property type="evidence" value="ECO:0007669"/>
    <property type="project" value="TreeGrafter"/>
</dbReference>
<gene>
    <name evidence="15" type="primary">pbpC</name>
    <name evidence="15" type="ORF">QJT80_06620</name>
</gene>
<dbReference type="SUPFAM" id="SSF53955">
    <property type="entry name" value="Lysozyme-like"/>
    <property type="match status" value="1"/>
</dbReference>
<dbReference type="InterPro" id="IPR050396">
    <property type="entry name" value="Glycosyltr_51/Transpeptidase"/>
</dbReference>
<dbReference type="EMBL" id="CP124755">
    <property type="protein sequence ID" value="WGZ92150.1"/>
    <property type="molecule type" value="Genomic_DNA"/>
</dbReference>
<dbReference type="InterPro" id="IPR023346">
    <property type="entry name" value="Lysozyme-like_dom_sf"/>
</dbReference>
<dbReference type="GO" id="GO:0006508">
    <property type="term" value="P:proteolysis"/>
    <property type="evidence" value="ECO:0007669"/>
    <property type="project" value="UniProtKB-KW"/>
</dbReference>
<feature type="domain" description="Glycosyl transferase family 51" evidence="13">
    <location>
        <begin position="61"/>
        <end position="223"/>
    </location>
</feature>
<dbReference type="NCBIfam" id="TIGR02073">
    <property type="entry name" value="PBP_1c"/>
    <property type="match status" value="1"/>
</dbReference>
<evidence type="ECO:0000256" key="8">
    <source>
        <dbReference type="ARBA" id="ARBA00022801"/>
    </source>
</evidence>
<feature type="domain" description="Penicillin-binding protein transpeptidase" evidence="12">
    <location>
        <begin position="331"/>
        <end position="560"/>
    </location>
</feature>
<evidence type="ECO:0000256" key="4">
    <source>
        <dbReference type="ARBA" id="ARBA00022645"/>
    </source>
</evidence>
<dbReference type="PANTHER" id="PTHR32282:SF15">
    <property type="entry name" value="PENICILLIN-BINDING PROTEIN 1C"/>
    <property type="match status" value="1"/>
</dbReference>
<keyword evidence="9" id="KW-0511">Multifunctional enzyme</keyword>
<dbReference type="InterPro" id="IPR011815">
    <property type="entry name" value="PBP_1c"/>
</dbReference>
<comment type="similarity">
    <text evidence="2">In the C-terminal section; belongs to the transpeptidase family.</text>
</comment>
<dbReference type="SUPFAM" id="SSF56601">
    <property type="entry name" value="beta-lactamase/transpeptidase-like"/>
    <property type="match status" value="1"/>
</dbReference>
<evidence type="ECO:0000256" key="1">
    <source>
        <dbReference type="ARBA" id="ARBA00004752"/>
    </source>
</evidence>
<evidence type="ECO:0000256" key="10">
    <source>
        <dbReference type="ARBA" id="ARBA00044770"/>
    </source>
</evidence>
<dbReference type="GO" id="GO:0009252">
    <property type="term" value="P:peptidoglycan biosynthetic process"/>
    <property type="evidence" value="ECO:0007669"/>
    <property type="project" value="InterPro"/>
</dbReference>
<keyword evidence="7" id="KW-0808">Transferase</keyword>
<keyword evidence="5" id="KW-0645">Protease</keyword>
<dbReference type="GO" id="GO:0004180">
    <property type="term" value="F:carboxypeptidase activity"/>
    <property type="evidence" value="ECO:0007669"/>
    <property type="project" value="UniProtKB-KW"/>
</dbReference>
<evidence type="ECO:0000259" key="12">
    <source>
        <dbReference type="Pfam" id="PF00905"/>
    </source>
</evidence>
<dbReference type="Pfam" id="PF00912">
    <property type="entry name" value="Transgly"/>
    <property type="match status" value="1"/>
</dbReference>
<dbReference type="Gene3D" id="1.10.3810.10">
    <property type="entry name" value="Biosynthetic peptidoglycan transglycosylase-like"/>
    <property type="match status" value="1"/>
</dbReference>
<dbReference type="Gene3D" id="3.40.710.10">
    <property type="entry name" value="DD-peptidase/beta-lactamase superfamily"/>
    <property type="match status" value="1"/>
</dbReference>
<dbReference type="GO" id="GO:0008955">
    <property type="term" value="F:peptidoglycan glycosyltransferase activity"/>
    <property type="evidence" value="ECO:0007669"/>
    <property type="project" value="UniProtKB-EC"/>
</dbReference>
<evidence type="ECO:0000256" key="5">
    <source>
        <dbReference type="ARBA" id="ARBA00022670"/>
    </source>
</evidence>
<evidence type="ECO:0000259" key="14">
    <source>
        <dbReference type="Pfam" id="PF06832"/>
    </source>
</evidence>
<evidence type="ECO:0000256" key="7">
    <source>
        <dbReference type="ARBA" id="ARBA00022679"/>
    </source>
</evidence>
<reference evidence="15" key="1">
    <citation type="journal article" date="2023" name="Int. J. Mol. Sci.">
        <title>Metagenomics Revealed a New Genus 'Candidatus Thiocaldithrix dubininis' gen. nov., sp. nov. and a New Species 'Candidatus Thiothrix putei' sp. nov. in the Family Thiotrichaceae, Some Members of Which Have Traits of Both Na+- and H+-Motive Energetics.</title>
        <authorList>
            <person name="Ravin N.V."/>
            <person name="Muntyan M.S."/>
            <person name="Smolyakov D.D."/>
            <person name="Rudenko T.S."/>
            <person name="Beletsky A.V."/>
            <person name="Mardanov A.V."/>
            <person name="Grabovich M.Y."/>
        </authorList>
    </citation>
    <scope>NUCLEOTIDE SEQUENCE</scope>
    <source>
        <strain evidence="15">GKL-01</strain>
    </source>
</reference>
<comment type="catalytic activity">
    <reaction evidence="11">
        <text>[GlcNAc-(1-&gt;4)-Mur2Ac(oyl-L-Ala-gamma-D-Glu-L-Lys-D-Ala-D-Ala)](n)-di-trans,octa-cis-undecaprenyl diphosphate + beta-D-GlcNAc-(1-&gt;4)-Mur2Ac(oyl-L-Ala-gamma-D-Glu-L-Lys-D-Ala-D-Ala)-di-trans,octa-cis-undecaprenyl diphosphate = [GlcNAc-(1-&gt;4)-Mur2Ac(oyl-L-Ala-gamma-D-Glu-L-Lys-D-Ala-D-Ala)](n+1)-di-trans,octa-cis-undecaprenyl diphosphate + di-trans,octa-cis-undecaprenyl diphosphate + H(+)</text>
        <dbReference type="Rhea" id="RHEA:23708"/>
        <dbReference type="Rhea" id="RHEA-COMP:9602"/>
        <dbReference type="Rhea" id="RHEA-COMP:9603"/>
        <dbReference type="ChEBI" id="CHEBI:15378"/>
        <dbReference type="ChEBI" id="CHEBI:58405"/>
        <dbReference type="ChEBI" id="CHEBI:60033"/>
        <dbReference type="ChEBI" id="CHEBI:78435"/>
        <dbReference type="EC" id="2.4.99.28"/>
    </reaction>
</comment>
<dbReference type="KEGG" id="tdu:QJT80_06620"/>
<dbReference type="Pfam" id="PF06832">
    <property type="entry name" value="BiPBP_C"/>
    <property type="match status" value="1"/>
</dbReference>
<dbReference type="EC" id="2.4.99.28" evidence="10"/>
<dbReference type="GO" id="GO:0008658">
    <property type="term" value="F:penicillin binding"/>
    <property type="evidence" value="ECO:0007669"/>
    <property type="project" value="InterPro"/>
</dbReference>
<evidence type="ECO:0000313" key="15">
    <source>
        <dbReference type="EMBL" id="WGZ92150.1"/>
    </source>
</evidence>
<organism evidence="15">
    <name type="scientific">Candidatus Thiocaldithrix dubininis</name>
    <dbReference type="NCBI Taxonomy" id="3080823"/>
    <lineage>
        <taxon>Bacteria</taxon>
        <taxon>Pseudomonadati</taxon>
        <taxon>Pseudomonadota</taxon>
        <taxon>Gammaproteobacteria</taxon>
        <taxon>Thiotrichales</taxon>
        <taxon>Thiotrichaceae</taxon>
        <taxon>Candidatus Thiocaldithrix</taxon>
    </lineage>
</organism>